<reference evidence="6 7" key="1">
    <citation type="journal article" date="2017" name="Nature">
        <title>The Apostasia genome and the evolution of orchids.</title>
        <authorList>
            <person name="Zhang G.Q."/>
            <person name="Liu K.W."/>
            <person name="Li Z."/>
            <person name="Lohaus R."/>
            <person name="Hsiao Y.Y."/>
            <person name="Niu S.C."/>
            <person name="Wang J.Y."/>
            <person name="Lin Y.C."/>
            <person name="Xu Q."/>
            <person name="Chen L.J."/>
            <person name="Yoshida K."/>
            <person name="Fujiwara S."/>
            <person name="Wang Z.W."/>
            <person name="Zhang Y.Q."/>
            <person name="Mitsuda N."/>
            <person name="Wang M."/>
            <person name="Liu G.H."/>
            <person name="Pecoraro L."/>
            <person name="Huang H.X."/>
            <person name="Xiao X.J."/>
            <person name="Lin M."/>
            <person name="Wu X.Y."/>
            <person name="Wu W.L."/>
            <person name="Chen Y.Y."/>
            <person name="Chang S.B."/>
            <person name="Sakamoto S."/>
            <person name="Ohme-Takagi M."/>
            <person name="Yagi M."/>
            <person name="Zeng S.J."/>
            <person name="Shen C.Y."/>
            <person name="Yeh C.M."/>
            <person name="Luo Y.B."/>
            <person name="Tsai W.C."/>
            <person name="Van de Peer Y."/>
            <person name="Liu Z.J."/>
        </authorList>
    </citation>
    <scope>NUCLEOTIDE SEQUENCE [LARGE SCALE GENOMIC DNA]</scope>
    <source>
        <strain evidence="7">cv. Shenzhen</strain>
        <tissue evidence="6">Stem</tissue>
    </source>
</reference>
<name>A0A2I0BA58_9ASPA</name>
<dbReference type="EMBL" id="KZ451903">
    <property type="protein sequence ID" value="PKA64682.1"/>
    <property type="molecule type" value="Genomic_DNA"/>
</dbReference>
<protein>
    <submittedName>
        <fullName evidence="6">Mediator of RNA polymerase II transcription subunit 17</fullName>
    </submittedName>
</protein>
<dbReference type="AlphaFoldDB" id="A0A2I0BA58"/>
<dbReference type="Proteomes" id="UP000236161">
    <property type="component" value="Unassembled WGS sequence"/>
</dbReference>
<dbReference type="InterPro" id="IPR019313">
    <property type="entry name" value="Mediator_Med17"/>
</dbReference>
<evidence type="ECO:0000256" key="2">
    <source>
        <dbReference type="ARBA" id="ARBA00005635"/>
    </source>
</evidence>
<dbReference type="GO" id="GO:0016592">
    <property type="term" value="C:mediator complex"/>
    <property type="evidence" value="ECO:0007669"/>
    <property type="project" value="InterPro"/>
</dbReference>
<comment type="similarity">
    <text evidence="2">Belongs to the Mediator complex subunit 17 family.</text>
</comment>
<dbReference type="GO" id="GO:0070847">
    <property type="term" value="C:core mediator complex"/>
    <property type="evidence" value="ECO:0007669"/>
    <property type="project" value="TreeGrafter"/>
</dbReference>
<dbReference type="OrthoDB" id="2020583at2759"/>
<evidence type="ECO:0000256" key="1">
    <source>
        <dbReference type="ARBA" id="ARBA00004123"/>
    </source>
</evidence>
<dbReference type="PANTHER" id="PTHR13114:SF7">
    <property type="entry name" value="MEDIATOR OF RNA POLYMERASE II TRANSCRIPTION SUBUNIT 17"/>
    <property type="match status" value="1"/>
</dbReference>
<organism evidence="6 7">
    <name type="scientific">Apostasia shenzhenica</name>
    <dbReference type="NCBI Taxonomy" id="1088818"/>
    <lineage>
        <taxon>Eukaryota</taxon>
        <taxon>Viridiplantae</taxon>
        <taxon>Streptophyta</taxon>
        <taxon>Embryophyta</taxon>
        <taxon>Tracheophyta</taxon>
        <taxon>Spermatophyta</taxon>
        <taxon>Magnoliopsida</taxon>
        <taxon>Liliopsida</taxon>
        <taxon>Asparagales</taxon>
        <taxon>Orchidaceae</taxon>
        <taxon>Apostasioideae</taxon>
        <taxon>Apostasia</taxon>
    </lineage>
</organism>
<dbReference type="PANTHER" id="PTHR13114">
    <property type="entry name" value="MEDIATOR OF RNA POLYMERASE II TRANSCRIPTION SUBUNIT 17"/>
    <property type="match status" value="1"/>
</dbReference>
<evidence type="ECO:0000256" key="5">
    <source>
        <dbReference type="ARBA" id="ARBA00023242"/>
    </source>
</evidence>
<dbReference type="GO" id="GO:0006357">
    <property type="term" value="P:regulation of transcription by RNA polymerase II"/>
    <property type="evidence" value="ECO:0007669"/>
    <property type="project" value="InterPro"/>
</dbReference>
<evidence type="ECO:0000313" key="7">
    <source>
        <dbReference type="Proteomes" id="UP000236161"/>
    </source>
</evidence>
<evidence type="ECO:0000313" key="6">
    <source>
        <dbReference type="EMBL" id="PKA64682.1"/>
    </source>
</evidence>
<gene>
    <name evidence="6" type="primary">MED17</name>
    <name evidence="6" type="ORF">AXF42_Ash007429</name>
</gene>
<accession>A0A2I0BA58</accession>
<keyword evidence="4" id="KW-0804">Transcription</keyword>
<evidence type="ECO:0000256" key="4">
    <source>
        <dbReference type="ARBA" id="ARBA00023163"/>
    </source>
</evidence>
<proteinExistence type="inferred from homology"/>
<keyword evidence="7" id="KW-1185">Reference proteome</keyword>
<comment type="subcellular location">
    <subcellularLocation>
        <location evidence="1">Nucleus</location>
    </subcellularLocation>
</comment>
<keyword evidence="5" id="KW-0539">Nucleus</keyword>
<evidence type="ECO:0000256" key="3">
    <source>
        <dbReference type="ARBA" id="ARBA00023015"/>
    </source>
</evidence>
<sequence>MEGTMKIDLDKLPIKRLEAIDEAGNEQFPPDIGYEEKRLNMIRRIDFSSVVEKDSKKQKNSKEVAGPQVWPWQSLVENLQLAQQELSIILDLINTVEANDAVTVAGMQRPKQLPHEALSDIAVSAATKLQRLRHLGRYFKQSSKALERQVSREVRFYGSLIRLQQNWKVKRLRLGLTSPSSENFTIDLLDNSMTDFILSTWSSALSTVRIDHDPAGNLTVELPSKLLRSLYIEFPGFHSSNKQKSFIKKKIQVSDDHSRDDKSKAFTADDINNRVKDSHLVLREIQRSIFQEQVFDLVYHDTFNPSRGVNVVAMREDSLHLSIGQETSVSLCLLPPIEEGSIEKTDSACQAQKQDGISSSNSLGLVTVEEKQDPYKKNYFNFCDPVCLEIYLQYLFHKNVFLKAKDKSLSNVRLQAVSQPAGSGNSLLGHFCMTIAHRIFSQKVLSVLERLVEGVPYLHLLSHPTWHSRISSWSVSLKVPHSILHSSRRIKPTEGCIKCGVRSQFHTKIVVNDDQIIVSGECAASIVGSLRGNCLEACSINSYGCNLVDLPMVILQQVAGQVIHWIYEEAMVVGMKVSRDFLCLYFELDHGETLGLVANVDAEDIEGCISWWLVFDDGSMEEGKLAGEDGDCKNRRFLGHLSLEALHSTLMDLVSLCSAGSH</sequence>
<dbReference type="GO" id="GO:0003712">
    <property type="term" value="F:transcription coregulator activity"/>
    <property type="evidence" value="ECO:0007669"/>
    <property type="project" value="InterPro"/>
</dbReference>
<dbReference type="STRING" id="1088818.A0A2I0BA58"/>
<keyword evidence="3" id="KW-0805">Transcription regulation</keyword>